<keyword evidence="2" id="KW-1185">Reference proteome</keyword>
<dbReference type="RefSeq" id="WP_382406182.1">
    <property type="nucleotide sequence ID" value="NZ_JBHSGU010000002.1"/>
</dbReference>
<dbReference type="Proteomes" id="UP001595897">
    <property type="component" value="Unassembled WGS sequence"/>
</dbReference>
<accession>A0ABV9LUB1</accession>
<gene>
    <name evidence="1" type="ORF">ACFO4O_04600</name>
</gene>
<sequence>MKNSLPISRIILFIALLCAAIYGVSVSYVNESLIKNNDCDITASECVFSAFNRPVSVKFEQAPVAEEELFIRFELSDDIVVQNSWIEGVNMYMGKTPVLFESAQDNNRAVTFLGSCNLSEMHWVMFIELKNNATGEVALKQATFSSYQP</sequence>
<organism evidence="1 2">
    <name type="scientific">Glaciecola siphonariae</name>
    <dbReference type="NCBI Taxonomy" id="521012"/>
    <lineage>
        <taxon>Bacteria</taxon>
        <taxon>Pseudomonadati</taxon>
        <taxon>Pseudomonadota</taxon>
        <taxon>Gammaproteobacteria</taxon>
        <taxon>Alteromonadales</taxon>
        <taxon>Alteromonadaceae</taxon>
        <taxon>Glaciecola</taxon>
    </lineage>
</organism>
<evidence type="ECO:0000313" key="2">
    <source>
        <dbReference type="Proteomes" id="UP001595897"/>
    </source>
</evidence>
<protein>
    <submittedName>
        <fullName evidence="1">Uncharacterized protein</fullName>
    </submittedName>
</protein>
<comment type="caution">
    <text evidence="1">The sequence shown here is derived from an EMBL/GenBank/DDBJ whole genome shotgun (WGS) entry which is preliminary data.</text>
</comment>
<name>A0ABV9LUB1_9ALTE</name>
<proteinExistence type="predicted"/>
<evidence type="ECO:0000313" key="1">
    <source>
        <dbReference type="EMBL" id="MFC4699436.1"/>
    </source>
</evidence>
<dbReference type="EMBL" id="JBHSGU010000002">
    <property type="protein sequence ID" value="MFC4699436.1"/>
    <property type="molecule type" value="Genomic_DNA"/>
</dbReference>
<reference evidence="2" key="1">
    <citation type="journal article" date="2019" name="Int. J. Syst. Evol. Microbiol.">
        <title>The Global Catalogue of Microorganisms (GCM) 10K type strain sequencing project: providing services to taxonomists for standard genome sequencing and annotation.</title>
        <authorList>
            <consortium name="The Broad Institute Genomics Platform"/>
            <consortium name="The Broad Institute Genome Sequencing Center for Infectious Disease"/>
            <person name="Wu L."/>
            <person name="Ma J."/>
        </authorList>
    </citation>
    <scope>NUCLEOTIDE SEQUENCE [LARGE SCALE GENOMIC DNA]</scope>
    <source>
        <strain evidence="2">KACC 12507</strain>
    </source>
</reference>